<dbReference type="EMBL" id="BMMK01000020">
    <property type="protein sequence ID" value="GGM66000.1"/>
    <property type="molecule type" value="Genomic_DNA"/>
</dbReference>
<protein>
    <recommendedName>
        <fullName evidence="5">PE family protein</fullName>
    </recommendedName>
</protein>
<dbReference type="AlphaFoldDB" id="A0A8J3CGM8"/>
<evidence type="ECO:0000256" key="2">
    <source>
        <dbReference type="SAM" id="MobiDB-lite"/>
    </source>
</evidence>
<organism evidence="3 4">
    <name type="scientific">Longimycelium tulufanense</name>
    <dbReference type="NCBI Taxonomy" id="907463"/>
    <lineage>
        <taxon>Bacteria</taxon>
        <taxon>Bacillati</taxon>
        <taxon>Actinomycetota</taxon>
        <taxon>Actinomycetes</taxon>
        <taxon>Pseudonocardiales</taxon>
        <taxon>Pseudonocardiaceae</taxon>
        <taxon>Longimycelium</taxon>
    </lineage>
</organism>
<reference evidence="3" key="2">
    <citation type="submission" date="2020-09" db="EMBL/GenBank/DDBJ databases">
        <authorList>
            <person name="Sun Q."/>
            <person name="Zhou Y."/>
        </authorList>
    </citation>
    <scope>NUCLEOTIDE SEQUENCE</scope>
    <source>
        <strain evidence="3">CGMCC 4.5737</strain>
    </source>
</reference>
<dbReference type="Proteomes" id="UP000637578">
    <property type="component" value="Unassembled WGS sequence"/>
</dbReference>
<evidence type="ECO:0000313" key="3">
    <source>
        <dbReference type="EMBL" id="GGM66000.1"/>
    </source>
</evidence>
<feature type="coiled-coil region" evidence="1">
    <location>
        <begin position="89"/>
        <end position="116"/>
    </location>
</feature>
<reference evidence="3" key="1">
    <citation type="journal article" date="2014" name="Int. J. Syst. Evol. Microbiol.">
        <title>Complete genome sequence of Corynebacterium casei LMG S-19264T (=DSM 44701T), isolated from a smear-ripened cheese.</title>
        <authorList>
            <consortium name="US DOE Joint Genome Institute (JGI-PGF)"/>
            <person name="Walter F."/>
            <person name="Albersmeier A."/>
            <person name="Kalinowski J."/>
            <person name="Ruckert C."/>
        </authorList>
    </citation>
    <scope>NUCLEOTIDE SEQUENCE</scope>
    <source>
        <strain evidence="3">CGMCC 4.5737</strain>
    </source>
</reference>
<evidence type="ECO:0008006" key="5">
    <source>
        <dbReference type="Google" id="ProtNLM"/>
    </source>
</evidence>
<comment type="caution">
    <text evidence="3">The sequence shown here is derived from an EMBL/GenBank/DDBJ whole genome shotgun (WGS) entry which is preliminary data.</text>
</comment>
<evidence type="ECO:0000256" key="1">
    <source>
        <dbReference type="SAM" id="Coils"/>
    </source>
</evidence>
<sequence>MPFTSRPENGSPPGEPDAAGQPTLHVDPAAIPELRRAFEAALSRLDPQVDMAVTDLRIRPWAGDPVSAEAAERFNRVSVSGSEAALAALQGYQRQLRAAAEALQGAEHQYRTAEGENTALWGPQQR</sequence>
<feature type="region of interest" description="Disordered" evidence="2">
    <location>
        <begin position="1"/>
        <end position="24"/>
    </location>
</feature>
<keyword evidence="4" id="KW-1185">Reference proteome</keyword>
<name>A0A8J3CGM8_9PSEU</name>
<keyword evidence="1" id="KW-0175">Coiled coil</keyword>
<dbReference type="RefSeq" id="WP_189059989.1">
    <property type="nucleotide sequence ID" value="NZ_BMMK01000020.1"/>
</dbReference>
<gene>
    <name evidence="3" type="ORF">GCM10012275_40720</name>
</gene>
<evidence type="ECO:0000313" key="4">
    <source>
        <dbReference type="Proteomes" id="UP000637578"/>
    </source>
</evidence>
<accession>A0A8J3CGM8</accession>
<proteinExistence type="predicted"/>